<dbReference type="Gene3D" id="4.10.75.10">
    <property type="entry name" value="Elafin-like"/>
    <property type="match status" value="1"/>
</dbReference>
<reference evidence="3" key="2">
    <citation type="submission" date="2025-09" db="UniProtKB">
        <authorList>
            <consortium name="Ensembl"/>
        </authorList>
    </citation>
    <scope>IDENTIFICATION</scope>
</reference>
<feature type="transmembrane region" description="Helical" evidence="1">
    <location>
        <begin position="14"/>
        <end position="38"/>
    </location>
</feature>
<dbReference type="InterPro" id="IPR008197">
    <property type="entry name" value="WAP_dom"/>
</dbReference>
<evidence type="ECO:0000313" key="3">
    <source>
        <dbReference type="Ensembl" id="ENSCABP00000006795.1"/>
    </source>
</evidence>
<evidence type="ECO:0000313" key="4">
    <source>
        <dbReference type="Proteomes" id="UP000694404"/>
    </source>
</evidence>
<dbReference type="Proteomes" id="UP000694404">
    <property type="component" value="Unplaced"/>
</dbReference>
<organism evidence="3 4">
    <name type="scientific">Chelonoidis abingdonii</name>
    <name type="common">Abingdon island giant tortoise</name>
    <name type="synonym">Testudo abingdonii</name>
    <dbReference type="NCBI Taxonomy" id="106734"/>
    <lineage>
        <taxon>Eukaryota</taxon>
        <taxon>Metazoa</taxon>
        <taxon>Chordata</taxon>
        <taxon>Craniata</taxon>
        <taxon>Vertebrata</taxon>
        <taxon>Euteleostomi</taxon>
        <taxon>Archelosauria</taxon>
        <taxon>Testudinata</taxon>
        <taxon>Testudines</taxon>
        <taxon>Cryptodira</taxon>
        <taxon>Durocryptodira</taxon>
        <taxon>Testudinoidea</taxon>
        <taxon>Testudinidae</taxon>
        <taxon>Chelonoidis</taxon>
    </lineage>
</organism>
<evidence type="ECO:0000259" key="2">
    <source>
        <dbReference type="PROSITE" id="PS51390"/>
    </source>
</evidence>
<dbReference type="GeneTree" id="ENSGT01110000267921"/>
<accession>A0A8C0GCR2</accession>
<dbReference type="GO" id="GO:0030414">
    <property type="term" value="F:peptidase inhibitor activity"/>
    <property type="evidence" value="ECO:0007669"/>
    <property type="project" value="InterPro"/>
</dbReference>
<dbReference type="OMA" id="GPCVERC"/>
<dbReference type="AlphaFoldDB" id="A0A8C0GCR2"/>
<sequence>ALDPAPSSTMKSGAIFLFLGAALGQYCLIAMCLFCIAVRPGACPIPQGLGTCVEMCQGDNSCPPGWKCCSNGCAMGVATSA</sequence>
<keyword evidence="4" id="KW-1185">Reference proteome</keyword>
<evidence type="ECO:0000256" key="1">
    <source>
        <dbReference type="SAM" id="Phobius"/>
    </source>
</evidence>
<dbReference type="InterPro" id="IPR036645">
    <property type="entry name" value="Elafin-like_sf"/>
</dbReference>
<dbReference type="SUPFAM" id="SSF57256">
    <property type="entry name" value="Elafin-like"/>
    <property type="match status" value="1"/>
</dbReference>
<dbReference type="SMART" id="SM00217">
    <property type="entry name" value="WAP"/>
    <property type="match status" value="1"/>
</dbReference>
<name>A0A8C0GCR2_CHEAB</name>
<protein>
    <recommendedName>
        <fullName evidence="2">WAP domain-containing protein</fullName>
    </recommendedName>
</protein>
<keyword evidence="1" id="KW-0472">Membrane</keyword>
<dbReference type="GO" id="GO:0005576">
    <property type="term" value="C:extracellular region"/>
    <property type="evidence" value="ECO:0007669"/>
    <property type="project" value="InterPro"/>
</dbReference>
<keyword evidence="1" id="KW-1133">Transmembrane helix</keyword>
<dbReference type="Pfam" id="PF00095">
    <property type="entry name" value="WAP"/>
    <property type="match status" value="1"/>
</dbReference>
<reference evidence="3" key="1">
    <citation type="submission" date="2025-08" db="UniProtKB">
        <authorList>
            <consortium name="Ensembl"/>
        </authorList>
    </citation>
    <scope>IDENTIFICATION</scope>
</reference>
<proteinExistence type="predicted"/>
<dbReference type="PROSITE" id="PS51390">
    <property type="entry name" value="WAP"/>
    <property type="match status" value="1"/>
</dbReference>
<feature type="domain" description="WAP" evidence="2">
    <location>
        <begin position="36"/>
        <end position="81"/>
    </location>
</feature>
<keyword evidence="1" id="KW-0812">Transmembrane</keyword>
<dbReference type="Ensembl" id="ENSCABT00000007425.1">
    <property type="protein sequence ID" value="ENSCABP00000006795.1"/>
    <property type="gene ID" value="ENSCABG00000005146.1"/>
</dbReference>